<dbReference type="AlphaFoldDB" id="A0YFN5"/>
<keyword evidence="3" id="KW-1185">Reference proteome</keyword>
<evidence type="ECO:0000313" key="3">
    <source>
        <dbReference type="Proteomes" id="UP000004931"/>
    </source>
</evidence>
<gene>
    <name evidence="2" type="ORF">GP2143_09595</name>
</gene>
<dbReference type="InterPro" id="IPR010865">
    <property type="entry name" value="DUF1499"/>
</dbReference>
<keyword evidence="1" id="KW-1133">Transmembrane helix</keyword>
<evidence type="ECO:0000313" key="2">
    <source>
        <dbReference type="EMBL" id="EAW30449.1"/>
    </source>
</evidence>
<dbReference type="OrthoDB" id="1523552at2"/>
<dbReference type="EMBL" id="AAVT01000008">
    <property type="protein sequence ID" value="EAW30449.1"/>
    <property type="molecule type" value="Genomic_DNA"/>
</dbReference>
<name>A0YFN5_9GAMM</name>
<reference evidence="2 3" key="1">
    <citation type="journal article" date="2010" name="J. Bacteriol.">
        <title>Genome sequence of the oligotrophic marine Gammaproteobacterium HTCC2143, isolated from the Oregon Coast.</title>
        <authorList>
            <person name="Oh H.M."/>
            <person name="Kang I."/>
            <person name="Ferriera S."/>
            <person name="Giovannoni S.J."/>
            <person name="Cho J.C."/>
        </authorList>
    </citation>
    <scope>NUCLEOTIDE SEQUENCE [LARGE SCALE GENOMIC DNA]</scope>
    <source>
        <strain evidence="2 3">HTCC2143</strain>
    </source>
</reference>
<sequence>MSSTTDNSNATVSKGALRIRNIAFIIMIILPVSALGTRFGLWPFTIGIQLLAGAVVVGLLIQVINAIWLLRKPIPATKSALRWSSLFALPPLILVAVFMQSRDDAQAGIHNISTDIDNPPQFIAAVEQRGANSNPLEYTAEVAAIQQKAFPAVRTISSDQAPQQAFENSLAIAESLGWDVYAHNADQGIIEAVETTFWFGFKDDIVVRIAANNTGSTVDLRSVSRVGVSDLGANANRIIKFSEAFRSTDG</sequence>
<evidence type="ECO:0000256" key="1">
    <source>
        <dbReference type="SAM" id="Phobius"/>
    </source>
</evidence>
<feature type="transmembrane region" description="Helical" evidence="1">
    <location>
        <begin position="80"/>
        <end position="99"/>
    </location>
</feature>
<comment type="caution">
    <text evidence="2">The sequence shown here is derived from an EMBL/GenBank/DDBJ whole genome shotgun (WGS) entry which is preliminary data.</text>
</comment>
<accession>A0YFN5</accession>
<feature type="transmembrane region" description="Helical" evidence="1">
    <location>
        <begin position="21"/>
        <end position="40"/>
    </location>
</feature>
<dbReference type="Pfam" id="PF07386">
    <property type="entry name" value="DUF1499"/>
    <property type="match status" value="1"/>
</dbReference>
<feature type="transmembrane region" description="Helical" evidence="1">
    <location>
        <begin position="46"/>
        <end position="68"/>
    </location>
</feature>
<evidence type="ECO:0008006" key="4">
    <source>
        <dbReference type="Google" id="ProtNLM"/>
    </source>
</evidence>
<dbReference type="STRING" id="247633.GP2143_09595"/>
<keyword evidence="1" id="KW-0472">Membrane</keyword>
<dbReference type="Proteomes" id="UP000004931">
    <property type="component" value="Unassembled WGS sequence"/>
</dbReference>
<proteinExistence type="predicted"/>
<keyword evidence="1" id="KW-0812">Transmembrane</keyword>
<protein>
    <recommendedName>
        <fullName evidence="4">DUF1499 domain-containing protein</fullName>
    </recommendedName>
</protein>
<dbReference type="eggNOG" id="COG4446">
    <property type="taxonomic scope" value="Bacteria"/>
</dbReference>
<organism evidence="2 3">
    <name type="scientific">marine gamma proteobacterium HTCC2143</name>
    <dbReference type="NCBI Taxonomy" id="247633"/>
    <lineage>
        <taxon>Bacteria</taxon>
        <taxon>Pseudomonadati</taxon>
        <taxon>Pseudomonadota</taxon>
        <taxon>Gammaproteobacteria</taxon>
        <taxon>Cellvibrionales</taxon>
        <taxon>Spongiibacteraceae</taxon>
        <taxon>BD1-7 clade</taxon>
    </lineage>
</organism>